<dbReference type="InterPro" id="IPR036388">
    <property type="entry name" value="WH-like_DNA-bd_sf"/>
</dbReference>
<gene>
    <name evidence="5" type="ORF">F4559_004829</name>
</gene>
<dbReference type="SMART" id="SM00418">
    <property type="entry name" value="HTH_ARSR"/>
    <property type="match status" value="1"/>
</dbReference>
<comment type="caution">
    <text evidence="5">The sequence shown here is derived from an EMBL/GenBank/DDBJ whole genome shotgun (WGS) entry which is preliminary data.</text>
</comment>
<organism evidence="5 6">
    <name type="scientific">Saccharothrix violaceirubra</name>
    <dbReference type="NCBI Taxonomy" id="413306"/>
    <lineage>
        <taxon>Bacteria</taxon>
        <taxon>Bacillati</taxon>
        <taxon>Actinomycetota</taxon>
        <taxon>Actinomycetes</taxon>
        <taxon>Pseudonocardiales</taxon>
        <taxon>Pseudonocardiaceae</taxon>
        <taxon>Saccharothrix</taxon>
    </lineage>
</organism>
<evidence type="ECO:0000256" key="1">
    <source>
        <dbReference type="ARBA" id="ARBA00023015"/>
    </source>
</evidence>
<reference evidence="5 6" key="1">
    <citation type="submission" date="2020-08" db="EMBL/GenBank/DDBJ databases">
        <title>Sequencing the genomes of 1000 actinobacteria strains.</title>
        <authorList>
            <person name="Klenk H.-P."/>
        </authorList>
    </citation>
    <scope>NUCLEOTIDE SEQUENCE [LARGE SCALE GENOMIC DNA]</scope>
    <source>
        <strain evidence="5 6">DSM 45084</strain>
    </source>
</reference>
<sequence length="108" mass="11661">MGAEAAISVRHAEELAKTLKALAHPIRLRLVSLLAHEPDGEACVCAISAEFGVTGPTISHHLRLLREAGVLACERRGTWVYYRLNPDVLDPVLQAIPLTSTSPSIIVD</sequence>
<dbReference type="EMBL" id="JACHJS010000001">
    <property type="protein sequence ID" value="MBB4967470.1"/>
    <property type="molecule type" value="Genomic_DNA"/>
</dbReference>
<feature type="domain" description="HTH arsR-type" evidence="4">
    <location>
        <begin position="7"/>
        <end position="104"/>
    </location>
</feature>
<keyword evidence="6" id="KW-1185">Reference proteome</keyword>
<protein>
    <submittedName>
        <fullName evidence="5">ArsR family transcriptional regulator</fullName>
    </submittedName>
</protein>
<evidence type="ECO:0000256" key="2">
    <source>
        <dbReference type="ARBA" id="ARBA00023125"/>
    </source>
</evidence>
<dbReference type="NCBIfam" id="NF033788">
    <property type="entry name" value="HTH_metalloreg"/>
    <property type="match status" value="1"/>
</dbReference>
<accession>A0A7W7T8Y0</accession>
<dbReference type="SUPFAM" id="SSF46785">
    <property type="entry name" value="Winged helix' DNA-binding domain"/>
    <property type="match status" value="1"/>
</dbReference>
<dbReference type="PRINTS" id="PR00778">
    <property type="entry name" value="HTHARSR"/>
</dbReference>
<dbReference type="Pfam" id="PF01022">
    <property type="entry name" value="HTH_5"/>
    <property type="match status" value="1"/>
</dbReference>
<dbReference type="Gene3D" id="1.10.10.10">
    <property type="entry name" value="Winged helix-like DNA-binding domain superfamily/Winged helix DNA-binding domain"/>
    <property type="match status" value="1"/>
</dbReference>
<dbReference type="InterPro" id="IPR001845">
    <property type="entry name" value="HTH_ArsR_DNA-bd_dom"/>
</dbReference>
<keyword evidence="3" id="KW-0804">Transcription</keyword>
<dbReference type="RefSeq" id="WP_184672223.1">
    <property type="nucleotide sequence ID" value="NZ_BAABAI010000009.1"/>
</dbReference>
<evidence type="ECO:0000313" key="6">
    <source>
        <dbReference type="Proteomes" id="UP000542674"/>
    </source>
</evidence>
<dbReference type="InterPro" id="IPR036390">
    <property type="entry name" value="WH_DNA-bd_sf"/>
</dbReference>
<dbReference type="PROSITE" id="PS50987">
    <property type="entry name" value="HTH_ARSR_2"/>
    <property type="match status" value="1"/>
</dbReference>
<dbReference type="InterPro" id="IPR051081">
    <property type="entry name" value="HTH_MetalResp_TranReg"/>
</dbReference>
<dbReference type="GO" id="GO:0003700">
    <property type="term" value="F:DNA-binding transcription factor activity"/>
    <property type="evidence" value="ECO:0007669"/>
    <property type="project" value="InterPro"/>
</dbReference>
<keyword evidence="2" id="KW-0238">DNA-binding</keyword>
<dbReference type="PANTHER" id="PTHR33154:SF18">
    <property type="entry name" value="ARSENICAL RESISTANCE OPERON REPRESSOR"/>
    <property type="match status" value="1"/>
</dbReference>
<dbReference type="GO" id="GO:0003677">
    <property type="term" value="F:DNA binding"/>
    <property type="evidence" value="ECO:0007669"/>
    <property type="project" value="UniProtKB-KW"/>
</dbReference>
<dbReference type="AlphaFoldDB" id="A0A7W7T8Y0"/>
<proteinExistence type="predicted"/>
<name>A0A7W7T8Y0_9PSEU</name>
<evidence type="ECO:0000313" key="5">
    <source>
        <dbReference type="EMBL" id="MBB4967470.1"/>
    </source>
</evidence>
<evidence type="ECO:0000259" key="4">
    <source>
        <dbReference type="PROSITE" id="PS50987"/>
    </source>
</evidence>
<keyword evidence="1" id="KW-0805">Transcription regulation</keyword>
<dbReference type="Proteomes" id="UP000542674">
    <property type="component" value="Unassembled WGS sequence"/>
</dbReference>
<dbReference type="CDD" id="cd00090">
    <property type="entry name" value="HTH_ARSR"/>
    <property type="match status" value="1"/>
</dbReference>
<dbReference type="InterPro" id="IPR011991">
    <property type="entry name" value="ArsR-like_HTH"/>
</dbReference>
<evidence type="ECO:0000256" key="3">
    <source>
        <dbReference type="ARBA" id="ARBA00023163"/>
    </source>
</evidence>
<dbReference type="PANTHER" id="PTHR33154">
    <property type="entry name" value="TRANSCRIPTIONAL REGULATOR, ARSR FAMILY"/>
    <property type="match status" value="1"/>
</dbReference>